<keyword evidence="2" id="KW-1185">Reference proteome</keyword>
<organism evidence="1 2">
    <name type="scientific">Rugosimonospora acidiphila</name>
    <dbReference type="NCBI Taxonomy" id="556531"/>
    <lineage>
        <taxon>Bacteria</taxon>
        <taxon>Bacillati</taxon>
        <taxon>Actinomycetota</taxon>
        <taxon>Actinomycetes</taxon>
        <taxon>Micromonosporales</taxon>
        <taxon>Micromonosporaceae</taxon>
        <taxon>Rugosimonospora</taxon>
    </lineage>
</organism>
<dbReference type="RefSeq" id="WP_345629648.1">
    <property type="nucleotide sequence ID" value="NZ_BAABJQ010000007.1"/>
</dbReference>
<name>A0ABP9RQY3_9ACTN</name>
<accession>A0ABP9RQY3</accession>
<protein>
    <submittedName>
        <fullName evidence="1">Uncharacterized protein</fullName>
    </submittedName>
</protein>
<dbReference type="EMBL" id="BAABJQ010000007">
    <property type="protein sequence ID" value="GAA5185083.1"/>
    <property type="molecule type" value="Genomic_DNA"/>
</dbReference>
<gene>
    <name evidence="1" type="ORF">GCM10023322_28030</name>
</gene>
<reference evidence="2" key="1">
    <citation type="journal article" date="2019" name="Int. J. Syst. Evol. Microbiol.">
        <title>The Global Catalogue of Microorganisms (GCM) 10K type strain sequencing project: providing services to taxonomists for standard genome sequencing and annotation.</title>
        <authorList>
            <consortium name="The Broad Institute Genomics Platform"/>
            <consortium name="The Broad Institute Genome Sequencing Center for Infectious Disease"/>
            <person name="Wu L."/>
            <person name="Ma J."/>
        </authorList>
    </citation>
    <scope>NUCLEOTIDE SEQUENCE [LARGE SCALE GENOMIC DNA]</scope>
    <source>
        <strain evidence="2">JCM 18304</strain>
    </source>
</reference>
<sequence>MASAAETAIRVEYNYLRRQRDDWHDLAPDVGKIAGLLQQLAWRGQPAASTDLPSGDLVRGAVRALAHVTNPQWISDWQARQVTFLRPVLEAHQQVADWAQNRAVEGWTAQNNIAETLSEILDYYETETTRHQALLRTVGRD</sequence>
<evidence type="ECO:0000313" key="1">
    <source>
        <dbReference type="EMBL" id="GAA5185083.1"/>
    </source>
</evidence>
<comment type="caution">
    <text evidence="1">The sequence shown here is derived from an EMBL/GenBank/DDBJ whole genome shotgun (WGS) entry which is preliminary data.</text>
</comment>
<evidence type="ECO:0000313" key="2">
    <source>
        <dbReference type="Proteomes" id="UP001501570"/>
    </source>
</evidence>
<dbReference type="Proteomes" id="UP001501570">
    <property type="component" value="Unassembled WGS sequence"/>
</dbReference>
<proteinExistence type="predicted"/>